<evidence type="ECO:0000256" key="9">
    <source>
        <dbReference type="ARBA" id="ARBA00023144"/>
    </source>
</evidence>
<feature type="binding site" evidence="11">
    <location>
        <position position="70"/>
    </location>
    <ligand>
        <name>ATP</name>
        <dbReference type="ChEBI" id="CHEBI:30616"/>
    </ligand>
</feature>
<feature type="binding site" evidence="11">
    <location>
        <position position="130"/>
    </location>
    <ligand>
        <name>Mg(2+)</name>
        <dbReference type="ChEBI" id="CHEBI:18420"/>
    </ligand>
</feature>
<feature type="binding site" evidence="11">
    <location>
        <position position="162"/>
    </location>
    <ligand>
        <name>Mg(2+)</name>
        <dbReference type="ChEBI" id="CHEBI:18420"/>
    </ligand>
</feature>
<evidence type="ECO:0000256" key="4">
    <source>
        <dbReference type="ARBA" id="ARBA00022723"/>
    </source>
</evidence>
<evidence type="ECO:0000256" key="8">
    <source>
        <dbReference type="ARBA" id="ARBA00022842"/>
    </source>
</evidence>
<feature type="binding site" evidence="11">
    <location>
        <position position="224"/>
    </location>
    <ligand>
        <name>substrate</name>
    </ligand>
</feature>
<keyword evidence="8 11" id="KW-0460">Magnesium</keyword>
<dbReference type="PRINTS" id="PR00959">
    <property type="entry name" value="MEVGALKINASE"/>
</dbReference>
<keyword evidence="5 11" id="KW-0547">Nucleotide-binding</keyword>
<dbReference type="InterPro" id="IPR006203">
    <property type="entry name" value="GHMP_knse_ATP-bd_CS"/>
</dbReference>
<dbReference type="InterPro" id="IPR019539">
    <property type="entry name" value="GalKase_N"/>
</dbReference>
<comment type="similarity">
    <text evidence="1 11">Belongs to the GHMP kinase family. GalK subfamily.</text>
</comment>
<dbReference type="Pfam" id="PF00288">
    <property type="entry name" value="GHMP_kinases_N"/>
    <property type="match status" value="1"/>
</dbReference>
<dbReference type="EC" id="2.7.1.6" evidence="11 12"/>
<dbReference type="FunFam" id="3.30.230.10:FF:000017">
    <property type="entry name" value="Galactokinase"/>
    <property type="match status" value="1"/>
</dbReference>
<dbReference type="OrthoDB" id="250531at2"/>
<comment type="pathway">
    <text evidence="11">Carbohydrate metabolism; galactose metabolism.</text>
</comment>
<evidence type="ECO:0000256" key="12">
    <source>
        <dbReference type="NCBIfam" id="TIGR00131"/>
    </source>
</evidence>
<evidence type="ECO:0000313" key="17">
    <source>
        <dbReference type="Proteomes" id="UP000199695"/>
    </source>
</evidence>
<feature type="domain" description="GHMP kinase N-terminal" evidence="13">
    <location>
        <begin position="94"/>
        <end position="182"/>
    </location>
</feature>
<keyword evidence="10 11" id="KW-0119">Carbohydrate metabolism</keyword>
<dbReference type="Proteomes" id="UP000199695">
    <property type="component" value="Unassembled WGS sequence"/>
</dbReference>
<evidence type="ECO:0000256" key="1">
    <source>
        <dbReference type="ARBA" id="ARBA00006566"/>
    </source>
</evidence>
<dbReference type="InterPro" id="IPR014721">
    <property type="entry name" value="Ribsml_uS5_D2-typ_fold_subgr"/>
</dbReference>
<gene>
    <name evidence="11" type="primary">galK</name>
    <name evidence="16" type="ORF">SAMN05444955_106218</name>
</gene>
<dbReference type="InterPro" id="IPR022963">
    <property type="entry name" value="Galactokinase_bac"/>
</dbReference>
<evidence type="ECO:0000256" key="2">
    <source>
        <dbReference type="ARBA" id="ARBA00022490"/>
    </source>
</evidence>
<dbReference type="Gene3D" id="3.30.230.10">
    <property type="match status" value="1"/>
</dbReference>
<dbReference type="GO" id="GO:0006012">
    <property type="term" value="P:galactose metabolic process"/>
    <property type="evidence" value="ECO:0007669"/>
    <property type="project" value="UniProtKB-UniRule"/>
</dbReference>
<dbReference type="SUPFAM" id="SSF55060">
    <property type="entry name" value="GHMP Kinase, C-terminal domain"/>
    <property type="match status" value="1"/>
</dbReference>
<dbReference type="Pfam" id="PF10509">
    <property type="entry name" value="GalKase_gal_bdg"/>
    <property type="match status" value="1"/>
</dbReference>
<organism evidence="16 17">
    <name type="scientific">Lihuaxuella thermophila</name>
    <dbReference type="NCBI Taxonomy" id="1173111"/>
    <lineage>
        <taxon>Bacteria</taxon>
        <taxon>Bacillati</taxon>
        <taxon>Bacillota</taxon>
        <taxon>Bacilli</taxon>
        <taxon>Bacillales</taxon>
        <taxon>Thermoactinomycetaceae</taxon>
        <taxon>Lihuaxuella</taxon>
    </lineage>
</organism>
<evidence type="ECO:0000256" key="11">
    <source>
        <dbReference type="HAMAP-Rule" id="MF_00246"/>
    </source>
</evidence>
<keyword evidence="17" id="KW-1185">Reference proteome</keyword>
<dbReference type="GO" id="GO:0005829">
    <property type="term" value="C:cytosol"/>
    <property type="evidence" value="ECO:0007669"/>
    <property type="project" value="TreeGrafter"/>
</dbReference>
<dbReference type="NCBIfam" id="NF003705">
    <property type="entry name" value="PRK05322.1"/>
    <property type="match status" value="1"/>
</dbReference>
<dbReference type="PROSITE" id="PS00627">
    <property type="entry name" value="GHMP_KINASES_ATP"/>
    <property type="match status" value="1"/>
</dbReference>
<dbReference type="PANTHER" id="PTHR10457:SF7">
    <property type="entry name" value="GALACTOKINASE-RELATED"/>
    <property type="match status" value="1"/>
</dbReference>
<dbReference type="InterPro" id="IPR013750">
    <property type="entry name" value="GHMP_kinase_C_dom"/>
</dbReference>
<keyword evidence="4 11" id="KW-0479">Metal-binding</keyword>
<dbReference type="PRINTS" id="PR00473">
    <property type="entry name" value="GALCTOKINASE"/>
</dbReference>
<feature type="active site" description="Proton acceptor" evidence="11">
    <location>
        <position position="174"/>
    </location>
</feature>
<keyword evidence="3 11" id="KW-0808">Transferase</keyword>
<dbReference type="GO" id="GO:0004335">
    <property type="term" value="F:galactokinase activity"/>
    <property type="evidence" value="ECO:0007669"/>
    <property type="project" value="UniProtKB-UniRule"/>
</dbReference>
<dbReference type="InterPro" id="IPR020568">
    <property type="entry name" value="Ribosomal_Su5_D2-typ_SF"/>
</dbReference>
<dbReference type="SUPFAM" id="SSF54211">
    <property type="entry name" value="Ribosomal protein S5 domain 2-like"/>
    <property type="match status" value="1"/>
</dbReference>
<dbReference type="EMBL" id="FOCQ01000006">
    <property type="protein sequence ID" value="SEN16393.1"/>
    <property type="molecule type" value="Genomic_DNA"/>
</dbReference>
<evidence type="ECO:0000256" key="6">
    <source>
        <dbReference type="ARBA" id="ARBA00022777"/>
    </source>
</evidence>
<dbReference type="RefSeq" id="WP_089967449.1">
    <property type="nucleotide sequence ID" value="NZ_FOCQ01000006.1"/>
</dbReference>
<feature type="binding site" evidence="11">
    <location>
        <begin position="36"/>
        <end position="39"/>
    </location>
    <ligand>
        <name>substrate</name>
    </ligand>
</feature>
<dbReference type="Pfam" id="PF08544">
    <property type="entry name" value="GHMP_kinases_C"/>
    <property type="match status" value="1"/>
</dbReference>
<sequence length="391" mass="43184">MIRKQSDRELFEKTFGESAQGTRLFFAPGRVNLIGEHTDYTGGLVFPAALSFGTWARVRMRRDGLLRFASTSFAGLVECQIDSLTYRIEDGWANYPKGVIKEFLDKGVPVTGLDILFQGNIPQGAGLSSSASIELVTAVALNEMFNAGFPMLELVQLARHAENRFVGVNCGIMDQFAVGMGKADHAVLLNCNTLSFSYIPLVLGDYRLVITNTNKARSLAESKYNERRSEVEEGFRLMSPYLDKEECLGQVELAGWEKARHALNSAPAVARRVEHVVKENARVRESADALRLGDLLRFGKLMNESHDSLRDLYEVTGHELDTLVKVARQSEGCIGSRMTGAGFGGCTVSLVHRDHVQAFQHQVANGYHRETGLTPSFYVAEIGDGARELDD</sequence>
<dbReference type="GO" id="GO:0005524">
    <property type="term" value="F:ATP binding"/>
    <property type="evidence" value="ECO:0007669"/>
    <property type="project" value="UniProtKB-UniRule"/>
</dbReference>
<dbReference type="Gene3D" id="3.30.70.890">
    <property type="entry name" value="GHMP kinase, C-terminal domain"/>
    <property type="match status" value="1"/>
</dbReference>
<accession>A0A1H8EA80</accession>
<dbReference type="InterPro" id="IPR036554">
    <property type="entry name" value="GHMP_kinase_C_sf"/>
</dbReference>
<feature type="domain" description="GHMP kinase C-terminal" evidence="14">
    <location>
        <begin position="287"/>
        <end position="367"/>
    </location>
</feature>
<feature type="domain" description="Galactokinase N-terminal" evidence="15">
    <location>
        <begin position="9"/>
        <end position="59"/>
    </location>
</feature>
<evidence type="ECO:0000256" key="5">
    <source>
        <dbReference type="ARBA" id="ARBA00022741"/>
    </source>
</evidence>
<comment type="subcellular location">
    <subcellularLocation>
        <location evidence="11">Cytoplasm</location>
    </subcellularLocation>
</comment>
<evidence type="ECO:0000259" key="13">
    <source>
        <dbReference type="Pfam" id="PF00288"/>
    </source>
</evidence>
<keyword evidence="9 11" id="KW-0299">Galactose metabolism</keyword>
<dbReference type="PANTHER" id="PTHR10457">
    <property type="entry name" value="MEVALONATE KINASE/GALACTOKINASE"/>
    <property type="match status" value="1"/>
</dbReference>
<evidence type="ECO:0000259" key="14">
    <source>
        <dbReference type="Pfam" id="PF08544"/>
    </source>
</evidence>
<dbReference type="InterPro" id="IPR006206">
    <property type="entry name" value="Mevalonate/galactokinase"/>
</dbReference>
<evidence type="ECO:0000256" key="3">
    <source>
        <dbReference type="ARBA" id="ARBA00022679"/>
    </source>
</evidence>
<dbReference type="HAMAP" id="MF_00246">
    <property type="entry name" value="Galactokinase"/>
    <property type="match status" value="1"/>
</dbReference>
<dbReference type="InterPro" id="IPR000705">
    <property type="entry name" value="Galactokinase"/>
</dbReference>
<keyword evidence="6 11" id="KW-0418">Kinase</keyword>
<comment type="function">
    <text evidence="11">Catalyzes the transfer of the gamma-phosphate of ATP to D-galactose to form alpha-D-galactose-1-phosphate (Gal-1-P).</text>
</comment>
<keyword evidence="7 11" id="KW-0067">ATP-binding</keyword>
<dbReference type="FunFam" id="3.30.70.890:FF:000001">
    <property type="entry name" value="Galactokinase"/>
    <property type="match status" value="1"/>
</dbReference>
<dbReference type="AlphaFoldDB" id="A0A1H8EA80"/>
<dbReference type="NCBIfam" id="TIGR00131">
    <property type="entry name" value="gal_kin"/>
    <property type="match status" value="1"/>
</dbReference>
<evidence type="ECO:0000259" key="15">
    <source>
        <dbReference type="Pfam" id="PF10509"/>
    </source>
</evidence>
<feature type="site" description="Transition state stabilizer" evidence="11">
    <location>
        <position position="30"/>
    </location>
</feature>
<evidence type="ECO:0000313" key="16">
    <source>
        <dbReference type="EMBL" id="SEN16393.1"/>
    </source>
</evidence>
<proteinExistence type="inferred from homology"/>
<dbReference type="GO" id="GO:0000287">
    <property type="term" value="F:magnesium ion binding"/>
    <property type="evidence" value="ECO:0007669"/>
    <property type="project" value="UniProtKB-UniRule"/>
</dbReference>
<dbReference type="UniPathway" id="UPA00214"/>
<reference evidence="16 17" key="1">
    <citation type="submission" date="2016-10" db="EMBL/GenBank/DDBJ databases">
        <authorList>
            <person name="de Groot N.N."/>
        </authorList>
    </citation>
    <scope>NUCLEOTIDE SEQUENCE [LARGE SCALE GENOMIC DNA]</scope>
    <source>
        <strain evidence="16 17">DSM 46701</strain>
    </source>
</reference>
<dbReference type="STRING" id="1173111.SAMN05444955_106218"/>
<keyword evidence="2 11" id="KW-0963">Cytoplasm</keyword>
<dbReference type="PROSITE" id="PS00106">
    <property type="entry name" value="GALACTOKINASE"/>
    <property type="match status" value="1"/>
</dbReference>
<dbReference type="PIRSF" id="PIRSF000530">
    <property type="entry name" value="Galactokinase"/>
    <property type="match status" value="1"/>
</dbReference>
<name>A0A1H8EA80_9BACL</name>
<dbReference type="InterPro" id="IPR006204">
    <property type="entry name" value="GHMP_kinase_N_dom"/>
</dbReference>
<protein>
    <recommendedName>
        <fullName evidence="11 12">Galactokinase</fullName>
        <ecNumber evidence="11 12">2.7.1.6</ecNumber>
    </recommendedName>
    <alternativeName>
        <fullName evidence="11">Galactose kinase</fullName>
    </alternativeName>
</protein>
<feature type="binding site" evidence="11">
    <location>
        <begin position="124"/>
        <end position="130"/>
    </location>
    <ligand>
        <name>ATP</name>
        <dbReference type="ChEBI" id="CHEBI:30616"/>
    </ligand>
</feature>
<dbReference type="InterPro" id="IPR019741">
    <property type="entry name" value="Galactokinase_CS"/>
</dbReference>
<comment type="catalytic activity">
    <reaction evidence="11">
        <text>alpha-D-galactose + ATP = alpha-D-galactose 1-phosphate + ADP + H(+)</text>
        <dbReference type="Rhea" id="RHEA:13553"/>
        <dbReference type="ChEBI" id="CHEBI:15378"/>
        <dbReference type="ChEBI" id="CHEBI:28061"/>
        <dbReference type="ChEBI" id="CHEBI:30616"/>
        <dbReference type="ChEBI" id="CHEBI:58336"/>
        <dbReference type="ChEBI" id="CHEBI:456216"/>
        <dbReference type="EC" id="2.7.1.6"/>
    </reaction>
</comment>
<evidence type="ECO:0000256" key="10">
    <source>
        <dbReference type="ARBA" id="ARBA00023277"/>
    </source>
</evidence>
<evidence type="ECO:0000256" key="7">
    <source>
        <dbReference type="ARBA" id="ARBA00022840"/>
    </source>
</evidence>